<keyword evidence="10" id="KW-1185">Reference proteome</keyword>
<feature type="region of interest" description="Disordered" evidence="7">
    <location>
        <begin position="538"/>
        <end position="573"/>
    </location>
</feature>
<dbReference type="GO" id="GO:0003723">
    <property type="term" value="F:RNA binding"/>
    <property type="evidence" value="ECO:0007669"/>
    <property type="project" value="TreeGrafter"/>
</dbReference>
<dbReference type="InterPro" id="IPR006568">
    <property type="entry name" value="PSP_pro-rich"/>
</dbReference>
<dbReference type="FunCoup" id="H3BFA9">
    <property type="interactions" value="3226"/>
</dbReference>
<comment type="subcellular location">
    <subcellularLocation>
        <location evidence="1">Nucleus</location>
    </subcellularLocation>
</comment>
<dbReference type="PANTHER" id="PTHR13316:SF0">
    <property type="entry name" value="ZINC FINGER CCHC DOMAIN-CONTAINING PROTEIN 8"/>
    <property type="match status" value="1"/>
</dbReference>
<accession>H3BFA9</accession>
<keyword evidence="2" id="KW-0479">Metal-binding</keyword>
<dbReference type="AlphaFoldDB" id="H3BFA9"/>
<dbReference type="SMART" id="SM00581">
    <property type="entry name" value="PSP"/>
    <property type="match status" value="1"/>
</dbReference>
<feature type="domain" description="PSP proline-rich" evidence="8">
    <location>
        <begin position="271"/>
        <end position="323"/>
    </location>
</feature>
<dbReference type="InParanoid" id="H3BFA9"/>
<evidence type="ECO:0000256" key="3">
    <source>
        <dbReference type="ARBA" id="ARBA00022771"/>
    </source>
</evidence>
<reference evidence="9" key="3">
    <citation type="submission" date="2025-09" db="UniProtKB">
        <authorList>
            <consortium name="Ensembl"/>
        </authorList>
    </citation>
    <scope>IDENTIFICATION</scope>
</reference>
<evidence type="ECO:0000256" key="7">
    <source>
        <dbReference type="SAM" id="MobiDB-lite"/>
    </source>
</evidence>
<organism evidence="9 10">
    <name type="scientific">Latimeria chalumnae</name>
    <name type="common">Coelacanth</name>
    <dbReference type="NCBI Taxonomy" id="7897"/>
    <lineage>
        <taxon>Eukaryota</taxon>
        <taxon>Metazoa</taxon>
        <taxon>Chordata</taxon>
        <taxon>Craniata</taxon>
        <taxon>Vertebrata</taxon>
        <taxon>Euteleostomi</taxon>
        <taxon>Coelacanthiformes</taxon>
        <taxon>Coelacanthidae</taxon>
        <taxon>Latimeria</taxon>
    </lineage>
</organism>
<reference evidence="10" key="1">
    <citation type="submission" date="2011-08" db="EMBL/GenBank/DDBJ databases">
        <title>The draft genome of Latimeria chalumnae.</title>
        <authorList>
            <person name="Di Palma F."/>
            <person name="Alfoldi J."/>
            <person name="Johnson J."/>
            <person name="Berlin A."/>
            <person name="Gnerre S."/>
            <person name="Jaffe D."/>
            <person name="MacCallum I."/>
            <person name="Young S."/>
            <person name="Walker B.J."/>
            <person name="Lander E."/>
            <person name="Lindblad-Toh K."/>
        </authorList>
    </citation>
    <scope>NUCLEOTIDE SEQUENCE [LARGE SCALE GENOMIC DNA]</scope>
    <source>
        <strain evidence="10">Wild caught</strain>
    </source>
</reference>
<dbReference type="GO" id="GO:0008270">
    <property type="term" value="F:zinc ion binding"/>
    <property type="evidence" value="ECO:0007669"/>
    <property type="project" value="UniProtKB-KW"/>
</dbReference>
<evidence type="ECO:0000313" key="9">
    <source>
        <dbReference type="Ensembl" id="ENSLACP00000020580.1"/>
    </source>
</evidence>
<evidence type="ECO:0000259" key="8">
    <source>
        <dbReference type="SMART" id="SM00581"/>
    </source>
</evidence>
<evidence type="ECO:0000256" key="1">
    <source>
        <dbReference type="ARBA" id="ARBA00004123"/>
    </source>
</evidence>
<reference evidence="9" key="2">
    <citation type="submission" date="2025-08" db="UniProtKB">
        <authorList>
            <consortium name="Ensembl"/>
        </authorList>
    </citation>
    <scope>IDENTIFICATION</scope>
</reference>
<dbReference type="GO" id="GO:0071013">
    <property type="term" value="C:catalytic step 2 spliceosome"/>
    <property type="evidence" value="ECO:0007669"/>
    <property type="project" value="TreeGrafter"/>
</dbReference>
<feature type="coiled-coil region" evidence="6">
    <location>
        <begin position="37"/>
        <end position="64"/>
    </location>
</feature>
<protein>
    <submittedName>
        <fullName evidence="9">Zinc finger CCHC-type containing 8</fullName>
    </submittedName>
</protein>
<feature type="compositionally biased region" description="Polar residues" evidence="7">
    <location>
        <begin position="554"/>
        <end position="564"/>
    </location>
</feature>
<dbReference type="Ensembl" id="ENSLACT00000020720.1">
    <property type="protein sequence ID" value="ENSLACP00000020580.1"/>
    <property type="gene ID" value="ENSLACG00000018087.1"/>
</dbReference>
<dbReference type="STRING" id="7897.ENSLACP00000020580"/>
<dbReference type="Bgee" id="ENSLACG00000018087">
    <property type="expression patterns" value="Expressed in post-anal tail muscle and 6 other cell types or tissues"/>
</dbReference>
<evidence type="ECO:0000313" key="10">
    <source>
        <dbReference type="Proteomes" id="UP000008672"/>
    </source>
</evidence>
<keyword evidence="4" id="KW-0862">Zinc</keyword>
<evidence type="ECO:0000256" key="5">
    <source>
        <dbReference type="ARBA" id="ARBA00023242"/>
    </source>
</evidence>
<dbReference type="OMA" id="DAEVPHG"/>
<sequence length="694" mass="77318">KMAEVDFGDSELFEQLEEDNKPVHIRFEDPGESGDEAQELRARLEECEATISCLRAENIELKRKLNLLTQPSGISMNDSKLDGPLFQILFMNNTISKQYHPEIEEFISSLVHKYEEQQKTDPEKTTFNVKPQPSSVVLEEDHKATSSKTIKKIKEAFSVVGSVLYFTSFCLDKLGQPLLSENPQLTDGWEIPTYQQVFSQILSLDGQELQVKAKRAKPSCFNCESAEHQLKDCPKPRDLARISEKRKEFREMCGESNNQNSQQRYHVEERFGKFKPGVISEELQDALGVTEKNLPPFIYRMRQLGYPPGWLKEVELENSGLALYDGKGSLDGELEDAEFRFQTSRVTYDVAKLVDYPGFNSYVPEGVSDEWQSYGSIPMNPSQQKEVFATYLTSNFPVASSKLNKRVLDSESNPYQSKKQKPLREEAQMSAVDMDVDSGSDTSYKEYSEFCFQPPLPPGSPITTTPPPLPRGTPPSTPPNFTPPPPLTPTPPPLPKETPPPTPSAGSPVVIDEVMVEDTLTLEELEEQQRMIWAALEQADSTNSDSEVPADTPLTGSSLASSPVRNELDDCRGEPSSFKIADAVKNGAVHPCMEELKGDQACSAEKAEAEAAENSPCLHSDVSNGQKELLLDNSCSAESSEENSEVVPDRSKFAAGITPFEYTNVAESTGVYLKLRNLLKNSPRNQMKNKNSSH</sequence>
<dbReference type="InterPro" id="IPR052115">
    <property type="entry name" value="NEXT_complex_subunit_ZCCHC8"/>
</dbReference>
<evidence type="ECO:0000256" key="4">
    <source>
        <dbReference type="ARBA" id="ARBA00022833"/>
    </source>
</evidence>
<keyword evidence="3" id="KW-0863">Zinc-finger</keyword>
<keyword evidence="6" id="KW-0175">Coiled coil</keyword>
<dbReference type="Pfam" id="PF04046">
    <property type="entry name" value="PSP"/>
    <property type="match status" value="1"/>
</dbReference>
<evidence type="ECO:0000256" key="6">
    <source>
        <dbReference type="SAM" id="Coils"/>
    </source>
</evidence>
<evidence type="ECO:0000256" key="2">
    <source>
        <dbReference type="ARBA" id="ARBA00022723"/>
    </source>
</evidence>
<feature type="compositionally biased region" description="Pro residues" evidence="7">
    <location>
        <begin position="454"/>
        <end position="503"/>
    </location>
</feature>
<proteinExistence type="predicted"/>
<dbReference type="GeneTree" id="ENSGT00390000011475"/>
<dbReference type="Proteomes" id="UP000008672">
    <property type="component" value="Unassembled WGS sequence"/>
</dbReference>
<name>H3BFA9_LATCH</name>
<feature type="region of interest" description="Disordered" evidence="7">
    <location>
        <begin position="405"/>
        <end position="509"/>
    </location>
</feature>
<dbReference type="EMBL" id="AFYH01016435">
    <property type="status" value="NOT_ANNOTATED_CDS"/>
    <property type="molecule type" value="Genomic_DNA"/>
</dbReference>
<dbReference type="eggNOG" id="KOG2673">
    <property type="taxonomic scope" value="Eukaryota"/>
</dbReference>
<gene>
    <name evidence="9" type="primary">ZCCHC8</name>
</gene>
<keyword evidence="5" id="KW-0539">Nucleus</keyword>
<dbReference type="PANTHER" id="PTHR13316">
    <property type="entry name" value="ZINC FINGER, CCHC DOMAIN CONTAINING 8"/>
    <property type="match status" value="1"/>
</dbReference>